<dbReference type="GO" id="GO:0008270">
    <property type="term" value="F:zinc ion binding"/>
    <property type="evidence" value="ECO:0007669"/>
    <property type="project" value="UniProtKB-KW"/>
</dbReference>
<dbReference type="PROSITE" id="PS50158">
    <property type="entry name" value="ZF_CCHC"/>
    <property type="match status" value="1"/>
</dbReference>
<dbReference type="OrthoDB" id="6624323at2759"/>
<keyword evidence="1" id="KW-0863">Zinc-finger</keyword>
<keyword evidence="4" id="KW-1185">Reference proteome</keyword>
<dbReference type="SMART" id="SM00343">
    <property type="entry name" value="ZnF_C2HC"/>
    <property type="match status" value="2"/>
</dbReference>
<evidence type="ECO:0000259" key="2">
    <source>
        <dbReference type="PROSITE" id="PS50158"/>
    </source>
</evidence>
<organism evidence="3 4">
    <name type="scientific">Nesidiocoris tenuis</name>
    <dbReference type="NCBI Taxonomy" id="355587"/>
    <lineage>
        <taxon>Eukaryota</taxon>
        <taxon>Metazoa</taxon>
        <taxon>Ecdysozoa</taxon>
        <taxon>Arthropoda</taxon>
        <taxon>Hexapoda</taxon>
        <taxon>Insecta</taxon>
        <taxon>Pterygota</taxon>
        <taxon>Neoptera</taxon>
        <taxon>Paraneoptera</taxon>
        <taxon>Hemiptera</taxon>
        <taxon>Heteroptera</taxon>
        <taxon>Panheteroptera</taxon>
        <taxon>Cimicomorpha</taxon>
        <taxon>Miridae</taxon>
        <taxon>Dicyphina</taxon>
        <taxon>Nesidiocoris</taxon>
    </lineage>
</organism>
<feature type="domain" description="CCHC-type" evidence="2">
    <location>
        <begin position="323"/>
        <end position="338"/>
    </location>
</feature>
<gene>
    <name evidence="3" type="ORF">NTEN_LOCUS12318</name>
</gene>
<dbReference type="GO" id="GO:0003676">
    <property type="term" value="F:nucleic acid binding"/>
    <property type="evidence" value="ECO:0007669"/>
    <property type="project" value="InterPro"/>
</dbReference>
<evidence type="ECO:0000313" key="3">
    <source>
        <dbReference type="EMBL" id="CAB0006877.1"/>
    </source>
</evidence>
<dbReference type="EMBL" id="CADCXU010018498">
    <property type="protein sequence ID" value="CAB0006877.1"/>
    <property type="molecule type" value="Genomic_DNA"/>
</dbReference>
<dbReference type="Gene3D" id="4.10.60.10">
    <property type="entry name" value="Zinc finger, CCHC-type"/>
    <property type="match status" value="1"/>
</dbReference>
<keyword evidence="1" id="KW-0479">Metal-binding</keyword>
<sequence>MSKSSGSHPGYHGVRGSFLLNLWRTTKTSSFYEHREEGENFESAREMIIESDEKTSYFDYENVQYQLDIKLEQNGEVAFNLWYRTIIDAIESQDCAFLLTGEDMPESYNDNERDKRLAAKKLKLFLMSHLDLHYQGMVGNLSDPKEILSVLRKFCEQTSKAFVNNLMQKFARLDFESQVETPLEFINRFDDLVRKIRQINSDVMNEPYIKQTFMGAIRDTHTYQRELDNEAGFGLSQLKNMLIEEFNEIEQMSVLDKSLRTSTLLATGLNQHQMKGSTLRGRGRGVGVLRRGVQKNLGERSSAANEHFHAKTFRGGVNRKIVCYNCGRKGHPFKMCRSKLRVCYNCNQLTTHLAAQCTEPKRNPGLSYTPSSKAKMTANKKVPKVVKMKVGDAKLFQKHLMNTGKPATTFFIAGEADLKENENTWVLMGENEEISLLNFSRERLGQAAMNVSAGKHLTSFRAVIDTGATEHLANRREYFETLRVFETPKRFTCANKDLEADLVCKYYGDIAILNNGKVSRLKNVLYSPELAVNLFSLRKVTGAGMEVIFSKDKAKFVDSSTENVVYGDKIKDFPKPLAEMLEICTEEDSSESGFPDEKSKDASTDRLLYIEPNSFKEAMNCPERDLWEDSIRDELSSLESNGTWEFLPKSELPSGTKVIKARWVYKRKLEANGTHRYKSRLVARGFADANHYELNEIYAPVARLSDVRLVLSIANKYDLELNQLDDVSNWFLTPSVIGACMSVIEQVHLRSAMRHSLLNVAVNGACAGEMRDSYLRTHVSREKVDREYRGRYFHLLLTPQGS</sequence>
<dbReference type="SUPFAM" id="SSF57756">
    <property type="entry name" value="Retrovirus zinc finger-like domains"/>
    <property type="match status" value="1"/>
</dbReference>
<evidence type="ECO:0000313" key="4">
    <source>
        <dbReference type="Proteomes" id="UP000479000"/>
    </source>
</evidence>
<protein>
    <recommendedName>
        <fullName evidence="2">CCHC-type domain-containing protein</fullName>
    </recommendedName>
</protein>
<dbReference type="InterPro" id="IPR036875">
    <property type="entry name" value="Znf_CCHC_sf"/>
</dbReference>
<evidence type="ECO:0000256" key="1">
    <source>
        <dbReference type="PROSITE-ProRule" id="PRU00047"/>
    </source>
</evidence>
<keyword evidence="1" id="KW-0862">Zinc</keyword>
<dbReference type="InterPro" id="IPR013103">
    <property type="entry name" value="RVT_2"/>
</dbReference>
<accession>A0A6H5GVZ8</accession>
<reference evidence="3 4" key="1">
    <citation type="submission" date="2020-02" db="EMBL/GenBank/DDBJ databases">
        <authorList>
            <person name="Ferguson B K."/>
        </authorList>
    </citation>
    <scope>NUCLEOTIDE SEQUENCE [LARGE SCALE GENOMIC DNA]</scope>
</reference>
<dbReference type="Proteomes" id="UP000479000">
    <property type="component" value="Unassembled WGS sequence"/>
</dbReference>
<dbReference type="InterPro" id="IPR001878">
    <property type="entry name" value="Znf_CCHC"/>
</dbReference>
<proteinExistence type="predicted"/>
<dbReference type="AlphaFoldDB" id="A0A6H5GVZ8"/>
<name>A0A6H5GVZ8_9HEMI</name>
<dbReference type="Pfam" id="PF07727">
    <property type="entry name" value="RVT_2"/>
    <property type="match status" value="1"/>
</dbReference>
<dbReference type="InterPro" id="IPR054722">
    <property type="entry name" value="PolX-like_BBD"/>
</dbReference>
<dbReference type="Pfam" id="PF22936">
    <property type="entry name" value="Pol_BBD"/>
    <property type="match status" value="1"/>
</dbReference>